<protein>
    <submittedName>
        <fullName evidence="2">Uncharacterized protein</fullName>
    </submittedName>
</protein>
<feature type="compositionally biased region" description="Low complexity" evidence="1">
    <location>
        <begin position="49"/>
        <end position="58"/>
    </location>
</feature>
<keyword evidence="3" id="KW-1185">Reference proteome</keyword>
<sequence>MHRRSASSRPLTPLPRSRALPGRMLGAAAVVILLSSGCGGGGQGEGDEASQQTSAASDAGGGSEATGSSDGGGQSASDGGSAGDEALAVTPPAQEPELTDACTGEGAYLASKDAKVDPSVPERDGLTLDVRVKGIEKDGADLVADIDGTRTPIETAHVGDTVTVDQWTISITSVCADRVEFDVID</sequence>
<gene>
    <name evidence="2" type="ORF">DEO23_01425</name>
</gene>
<dbReference type="RefSeq" id="WP_109274222.1">
    <property type="nucleotide sequence ID" value="NZ_QFKX01000001.1"/>
</dbReference>
<organism evidence="2 3">
    <name type="scientific">Brachybacterium endophyticum</name>
    <dbReference type="NCBI Taxonomy" id="2182385"/>
    <lineage>
        <taxon>Bacteria</taxon>
        <taxon>Bacillati</taxon>
        <taxon>Actinomycetota</taxon>
        <taxon>Actinomycetes</taxon>
        <taxon>Micrococcales</taxon>
        <taxon>Dermabacteraceae</taxon>
        <taxon>Brachybacterium</taxon>
    </lineage>
</organism>
<reference evidence="2 3" key="1">
    <citation type="submission" date="2018-05" db="EMBL/GenBank/DDBJ databases">
        <title>Brachybacterium sp. M1HQ-2T, whole genome shotgun sequence.</title>
        <authorList>
            <person name="Tuo L."/>
        </authorList>
    </citation>
    <scope>NUCLEOTIDE SEQUENCE [LARGE SCALE GENOMIC DNA]</scope>
    <source>
        <strain evidence="2 3">M1HQ-2</strain>
    </source>
</reference>
<name>A0A2U2RN97_9MICO</name>
<dbReference type="Proteomes" id="UP000245590">
    <property type="component" value="Unassembled WGS sequence"/>
</dbReference>
<feature type="region of interest" description="Disordered" evidence="1">
    <location>
        <begin position="1"/>
        <end position="21"/>
    </location>
</feature>
<comment type="caution">
    <text evidence="2">The sequence shown here is derived from an EMBL/GenBank/DDBJ whole genome shotgun (WGS) entry which is preliminary data.</text>
</comment>
<dbReference type="EMBL" id="QFKX01000001">
    <property type="protein sequence ID" value="PWH07338.1"/>
    <property type="molecule type" value="Genomic_DNA"/>
</dbReference>
<evidence type="ECO:0000256" key="1">
    <source>
        <dbReference type="SAM" id="MobiDB-lite"/>
    </source>
</evidence>
<feature type="compositionally biased region" description="Gly residues" evidence="1">
    <location>
        <begin position="59"/>
        <end position="74"/>
    </location>
</feature>
<dbReference type="OrthoDB" id="4794126at2"/>
<evidence type="ECO:0000313" key="3">
    <source>
        <dbReference type="Proteomes" id="UP000245590"/>
    </source>
</evidence>
<feature type="region of interest" description="Disordered" evidence="1">
    <location>
        <begin position="36"/>
        <end position="99"/>
    </location>
</feature>
<proteinExistence type="predicted"/>
<dbReference type="AlphaFoldDB" id="A0A2U2RN97"/>
<evidence type="ECO:0000313" key="2">
    <source>
        <dbReference type="EMBL" id="PWH07338.1"/>
    </source>
</evidence>
<accession>A0A2U2RN97</accession>